<keyword evidence="2" id="KW-1185">Reference proteome</keyword>
<sequence>MLNGEHDDDSILSVGSPKNSIYQLLLIKVIIYIVRNRCGRVFIVMGSFAYSSRSSYHNGMQSGVAKSSTELPSKCCRYPSSKCCSTHWVRILGDQLILPKDVYIAEFLYPADGVYHILMMETSRINEEQNTQYK</sequence>
<accession>W9RGC0</accession>
<evidence type="ECO:0000313" key="1">
    <source>
        <dbReference type="EMBL" id="EXB75669.1"/>
    </source>
</evidence>
<name>W9RGC0_9ROSA</name>
<proteinExistence type="predicted"/>
<dbReference type="EMBL" id="KE344683">
    <property type="protein sequence ID" value="EXB75669.1"/>
    <property type="molecule type" value="Genomic_DNA"/>
</dbReference>
<evidence type="ECO:0000313" key="2">
    <source>
        <dbReference type="Proteomes" id="UP000030645"/>
    </source>
</evidence>
<dbReference type="AlphaFoldDB" id="W9RGC0"/>
<dbReference type="Proteomes" id="UP000030645">
    <property type="component" value="Unassembled WGS sequence"/>
</dbReference>
<protein>
    <submittedName>
        <fullName evidence="1">Uncharacterized protein</fullName>
    </submittedName>
</protein>
<reference evidence="2" key="1">
    <citation type="submission" date="2013-01" db="EMBL/GenBank/DDBJ databases">
        <title>Draft Genome Sequence of a Mulberry Tree, Morus notabilis C.K. Schneid.</title>
        <authorList>
            <person name="He N."/>
            <person name="Zhao S."/>
        </authorList>
    </citation>
    <scope>NUCLEOTIDE SEQUENCE</scope>
</reference>
<gene>
    <name evidence="1" type="ORF">L484_026147</name>
</gene>
<organism evidence="1 2">
    <name type="scientific">Morus notabilis</name>
    <dbReference type="NCBI Taxonomy" id="981085"/>
    <lineage>
        <taxon>Eukaryota</taxon>
        <taxon>Viridiplantae</taxon>
        <taxon>Streptophyta</taxon>
        <taxon>Embryophyta</taxon>
        <taxon>Tracheophyta</taxon>
        <taxon>Spermatophyta</taxon>
        <taxon>Magnoliopsida</taxon>
        <taxon>eudicotyledons</taxon>
        <taxon>Gunneridae</taxon>
        <taxon>Pentapetalae</taxon>
        <taxon>rosids</taxon>
        <taxon>fabids</taxon>
        <taxon>Rosales</taxon>
        <taxon>Moraceae</taxon>
        <taxon>Moreae</taxon>
        <taxon>Morus</taxon>
    </lineage>
</organism>